<organism evidence="1">
    <name type="scientific">Fagus sylvatica</name>
    <name type="common">Beechnut</name>
    <dbReference type="NCBI Taxonomy" id="28930"/>
    <lineage>
        <taxon>Eukaryota</taxon>
        <taxon>Viridiplantae</taxon>
        <taxon>Streptophyta</taxon>
        <taxon>Embryophyta</taxon>
        <taxon>Tracheophyta</taxon>
        <taxon>Spermatophyta</taxon>
        <taxon>Magnoliopsida</taxon>
        <taxon>eudicotyledons</taxon>
        <taxon>Gunneridae</taxon>
        <taxon>Pentapetalae</taxon>
        <taxon>rosids</taxon>
        <taxon>fabids</taxon>
        <taxon>Fagales</taxon>
        <taxon>Fagaceae</taxon>
        <taxon>Fagus</taxon>
    </lineage>
</organism>
<gene>
    <name evidence="1" type="ORF">FSB_LOCUS1647</name>
</gene>
<dbReference type="EMBL" id="OIVN01000074">
    <property type="protein sequence ID" value="SPC73765.1"/>
    <property type="molecule type" value="Genomic_DNA"/>
</dbReference>
<proteinExistence type="predicted"/>
<accession>A0A2N9EG76</accession>
<name>A0A2N9EG76_FAGSY</name>
<reference evidence="1" key="1">
    <citation type="submission" date="2018-02" db="EMBL/GenBank/DDBJ databases">
        <authorList>
            <person name="Cohen D.B."/>
            <person name="Kent A.D."/>
        </authorList>
    </citation>
    <scope>NUCLEOTIDE SEQUENCE</scope>
</reference>
<protein>
    <submittedName>
        <fullName evidence="1">Uncharacterized protein</fullName>
    </submittedName>
</protein>
<dbReference type="AlphaFoldDB" id="A0A2N9EG76"/>
<evidence type="ECO:0000313" key="1">
    <source>
        <dbReference type="EMBL" id="SPC73765.1"/>
    </source>
</evidence>
<sequence length="119" mass="12674">MVFHHRAPPTPIVVIAIKLAQWQTGLECALLVATMSFTMIGEPSTYESRTAIATAANISLVIIHGLTGPQPSPVTRMILSYEGRVPKISRVGIMLCSSCQGSLGRGIPNKLGHHGVISD</sequence>